<dbReference type="InterPro" id="IPR018253">
    <property type="entry name" value="DnaJ_domain_CS"/>
</dbReference>
<organism evidence="3 4">
    <name type="scientific">Hohenbuehelia grisea</name>
    <dbReference type="NCBI Taxonomy" id="104357"/>
    <lineage>
        <taxon>Eukaryota</taxon>
        <taxon>Fungi</taxon>
        <taxon>Dikarya</taxon>
        <taxon>Basidiomycota</taxon>
        <taxon>Agaricomycotina</taxon>
        <taxon>Agaricomycetes</taxon>
        <taxon>Agaricomycetidae</taxon>
        <taxon>Agaricales</taxon>
        <taxon>Pleurotineae</taxon>
        <taxon>Pleurotaceae</taxon>
        <taxon>Hohenbuehelia</taxon>
    </lineage>
</organism>
<evidence type="ECO:0000313" key="4">
    <source>
        <dbReference type="Proteomes" id="UP001556367"/>
    </source>
</evidence>
<dbReference type="InterPro" id="IPR036869">
    <property type="entry name" value="J_dom_sf"/>
</dbReference>
<evidence type="ECO:0000313" key="3">
    <source>
        <dbReference type="EMBL" id="KAL0953550.1"/>
    </source>
</evidence>
<reference evidence="4" key="1">
    <citation type="submission" date="2024-06" db="EMBL/GenBank/DDBJ databases">
        <title>Multi-omics analyses provide insights into the biosynthesis of the anticancer antibiotic pleurotin in Hohenbuehelia grisea.</title>
        <authorList>
            <person name="Weaver J.A."/>
            <person name="Alberti F."/>
        </authorList>
    </citation>
    <scope>NUCLEOTIDE SEQUENCE [LARGE SCALE GENOMIC DNA]</scope>
    <source>
        <strain evidence="4">T-177</strain>
    </source>
</reference>
<dbReference type="InterPro" id="IPR050817">
    <property type="entry name" value="DjlA_DnaK_co-chaperone"/>
</dbReference>
<evidence type="ECO:0000256" key="1">
    <source>
        <dbReference type="SAM" id="Coils"/>
    </source>
</evidence>
<dbReference type="CDD" id="cd06257">
    <property type="entry name" value="DnaJ"/>
    <property type="match status" value="1"/>
</dbReference>
<dbReference type="Pfam" id="PF00226">
    <property type="entry name" value="DnaJ"/>
    <property type="match status" value="1"/>
</dbReference>
<proteinExistence type="predicted"/>
<accession>A0ABR3JDJ1</accession>
<evidence type="ECO:0000259" key="2">
    <source>
        <dbReference type="PROSITE" id="PS50076"/>
    </source>
</evidence>
<dbReference type="EMBL" id="JASNQZ010000008">
    <property type="protein sequence ID" value="KAL0953550.1"/>
    <property type="molecule type" value="Genomic_DNA"/>
</dbReference>
<keyword evidence="4" id="KW-1185">Reference proteome</keyword>
<gene>
    <name evidence="3" type="ORF">HGRIS_004771</name>
</gene>
<dbReference type="Proteomes" id="UP001556367">
    <property type="component" value="Unassembled WGS sequence"/>
</dbReference>
<feature type="domain" description="J" evidence="2">
    <location>
        <begin position="10"/>
        <end position="81"/>
    </location>
</feature>
<dbReference type="PANTHER" id="PTHR24074">
    <property type="entry name" value="CO-CHAPERONE PROTEIN DJLA"/>
    <property type="match status" value="1"/>
</dbReference>
<feature type="coiled-coil region" evidence="1">
    <location>
        <begin position="98"/>
        <end position="162"/>
    </location>
</feature>
<keyword evidence="1" id="KW-0175">Coiled coil</keyword>
<sequence length="197" mass="23757">MATKARSSRTHYDELEIDTSATTEEIRRAYQRRALQTHPDKSGPFEDETQKCDAEARFRQVHEAYEVLSDPQRRRAYDREMRMNQTGPGATHSQPADLDELKRKCDALREKLSKIREENNAYHSQFWQEYRRVSDEFRKEEMRRFEQHQKQQRQRMERFDQESLKRSFEQLNLSTEIFQLQIDIIIATFAKFSYAPK</sequence>
<dbReference type="PRINTS" id="PR00625">
    <property type="entry name" value="JDOMAIN"/>
</dbReference>
<dbReference type="SUPFAM" id="SSF46565">
    <property type="entry name" value="Chaperone J-domain"/>
    <property type="match status" value="1"/>
</dbReference>
<dbReference type="PROSITE" id="PS50076">
    <property type="entry name" value="DNAJ_2"/>
    <property type="match status" value="1"/>
</dbReference>
<dbReference type="InterPro" id="IPR001623">
    <property type="entry name" value="DnaJ_domain"/>
</dbReference>
<comment type="caution">
    <text evidence="3">The sequence shown here is derived from an EMBL/GenBank/DDBJ whole genome shotgun (WGS) entry which is preliminary data.</text>
</comment>
<dbReference type="PROSITE" id="PS00636">
    <property type="entry name" value="DNAJ_1"/>
    <property type="match status" value="1"/>
</dbReference>
<dbReference type="Gene3D" id="1.10.287.110">
    <property type="entry name" value="DnaJ domain"/>
    <property type="match status" value="1"/>
</dbReference>
<dbReference type="SMART" id="SM00271">
    <property type="entry name" value="DnaJ"/>
    <property type="match status" value="1"/>
</dbReference>
<protein>
    <recommendedName>
        <fullName evidence="2">J domain-containing protein</fullName>
    </recommendedName>
</protein>
<name>A0ABR3JDJ1_9AGAR</name>